<evidence type="ECO:0000313" key="2">
    <source>
        <dbReference type="EMBL" id="MDV3438758.1"/>
    </source>
</evidence>
<evidence type="ECO:0000313" key="1">
    <source>
        <dbReference type="EMBL" id="MDV3438725.1"/>
    </source>
</evidence>
<dbReference type="EMBL" id="JAWJUL010000012">
    <property type="protein sequence ID" value="MDV3438758.1"/>
    <property type="molecule type" value="Genomic_DNA"/>
</dbReference>
<gene>
    <name evidence="1" type="ORF">R0G64_04670</name>
    <name evidence="2" type="ORF">R0G64_04835</name>
</gene>
<dbReference type="RefSeq" id="WP_142010486.1">
    <property type="nucleotide sequence ID" value="NZ_JAANPQ010000028.1"/>
</dbReference>
<protein>
    <submittedName>
        <fullName evidence="1">DUF3077 domain-containing protein</fullName>
    </submittedName>
</protein>
<reference evidence="1 3" key="1">
    <citation type="submission" date="2023-10" db="EMBL/GenBank/DDBJ databases">
        <title>Pseudomonas otitidis isolated from a paediatric patient with cystic fibrosis in Chile.</title>
        <authorList>
            <person name="Amsteins-Romero L."/>
            <person name="Opazo-Capurro A."/>
            <person name="Matus-Kohler M."/>
            <person name="Gonzalez-Rocha G."/>
        </authorList>
    </citation>
    <scope>NUCLEOTIDE SEQUENCE [LARGE SCALE GENOMIC DNA]</scope>
    <source>
        <strain evidence="1 3">P-714</strain>
    </source>
</reference>
<keyword evidence="3" id="KW-1185">Reference proteome</keyword>
<comment type="caution">
    <text evidence="1">The sequence shown here is derived from an EMBL/GenBank/DDBJ whole genome shotgun (WGS) entry which is preliminary data.</text>
</comment>
<organism evidence="1 3">
    <name type="scientific">Metapseudomonas otitidis</name>
    <dbReference type="NCBI Taxonomy" id="319939"/>
    <lineage>
        <taxon>Bacteria</taxon>
        <taxon>Pseudomonadati</taxon>
        <taxon>Pseudomonadota</taxon>
        <taxon>Gammaproteobacteria</taxon>
        <taxon>Pseudomonadales</taxon>
        <taxon>Pseudomonadaceae</taxon>
        <taxon>Metapseudomonas</taxon>
    </lineage>
</organism>
<accession>A0ABU3XLL6</accession>
<name>A0ABU3XLL6_9GAMM</name>
<dbReference type="EMBL" id="JAWJUL010000012">
    <property type="protein sequence ID" value="MDV3438725.1"/>
    <property type="molecule type" value="Genomic_DNA"/>
</dbReference>
<sequence length="94" mass="9886">MQTIASVSACTVTRSFAAISPRLNALAVQSGIPVVHALEYASALLDTCLTQAHVVAQEVADGRDEENKAWATVYLLETVQALLGSSISGLRGEE</sequence>
<dbReference type="InterPro" id="IPR021427">
    <property type="entry name" value="DUF3077"/>
</dbReference>
<dbReference type="Pfam" id="PF11275">
    <property type="entry name" value="DUF3077"/>
    <property type="match status" value="1"/>
</dbReference>
<dbReference type="Proteomes" id="UP001273935">
    <property type="component" value="Unassembled WGS sequence"/>
</dbReference>
<proteinExistence type="predicted"/>
<evidence type="ECO:0000313" key="3">
    <source>
        <dbReference type="Proteomes" id="UP001273935"/>
    </source>
</evidence>